<dbReference type="EMBL" id="GFPF01004324">
    <property type="protein sequence ID" value="MAA15470.1"/>
    <property type="molecule type" value="Transcribed_RNA"/>
</dbReference>
<organism evidence="2">
    <name type="scientific">Rhipicephalus zambeziensis</name>
    <dbReference type="NCBI Taxonomy" id="60191"/>
    <lineage>
        <taxon>Eukaryota</taxon>
        <taxon>Metazoa</taxon>
        <taxon>Ecdysozoa</taxon>
        <taxon>Arthropoda</taxon>
        <taxon>Chelicerata</taxon>
        <taxon>Arachnida</taxon>
        <taxon>Acari</taxon>
        <taxon>Parasitiformes</taxon>
        <taxon>Ixodida</taxon>
        <taxon>Ixodoidea</taxon>
        <taxon>Ixodidae</taxon>
        <taxon>Rhipicephalinae</taxon>
        <taxon>Rhipicephalus</taxon>
        <taxon>Rhipicephalus</taxon>
    </lineage>
</organism>
<protein>
    <submittedName>
        <fullName evidence="2">Lipocalin</fullName>
    </submittedName>
</protein>
<proteinExistence type="predicted"/>
<dbReference type="AlphaFoldDB" id="A0A224YNR4"/>
<reference evidence="2" key="1">
    <citation type="journal article" date="2017" name="Parasit. Vectors">
        <title>Sialotranscriptomics of Rhipicephalus zambeziensis reveals intricate expression profiles of secretory proteins and suggests tight temporal transcriptional regulation during blood-feeding.</title>
        <authorList>
            <person name="de Castro M.H."/>
            <person name="de Klerk D."/>
            <person name="Pienaar R."/>
            <person name="Rees D.J.G."/>
            <person name="Mans B.J."/>
        </authorList>
    </citation>
    <scope>NUCLEOTIDE SEQUENCE</scope>
    <source>
        <tissue evidence="2">Salivary glands</tissue>
    </source>
</reference>
<evidence type="ECO:0000256" key="1">
    <source>
        <dbReference type="SAM" id="SignalP"/>
    </source>
</evidence>
<accession>A0A224YNR4</accession>
<feature type="chain" id="PRO_5012465976" evidence="1">
    <location>
        <begin position="19"/>
        <end position="129"/>
    </location>
</feature>
<feature type="signal peptide" evidence="1">
    <location>
        <begin position="1"/>
        <end position="18"/>
    </location>
</feature>
<sequence length="129" mass="14441">MAYVTAVILCCQFLIVVANEESGSSISCEGNMNHENNLDGYKFLEEGVKFHIVMTSLPAVFTVPGGTSARCITTVTTAKNDDTREVTETVYYKDGASEAWCAIRNIFIYVHQQRLRCCDGRKFWISLAR</sequence>
<keyword evidence="1" id="KW-0732">Signal</keyword>
<evidence type="ECO:0000313" key="2">
    <source>
        <dbReference type="EMBL" id="MAA15470.1"/>
    </source>
</evidence>
<name>A0A224YNR4_9ACAR</name>